<dbReference type="PANTHER" id="PTHR46383">
    <property type="entry name" value="ASPARTATE AMINOTRANSFERASE"/>
    <property type="match status" value="1"/>
</dbReference>
<evidence type="ECO:0000256" key="3">
    <source>
        <dbReference type="ARBA" id="ARBA00022576"/>
    </source>
</evidence>
<evidence type="ECO:0000256" key="2">
    <source>
        <dbReference type="ARBA" id="ARBA00007441"/>
    </source>
</evidence>
<organism evidence="7">
    <name type="scientific">Actinomyces timonensis</name>
    <dbReference type="NCBI Taxonomy" id="1288391"/>
    <lineage>
        <taxon>Bacteria</taxon>
        <taxon>Bacillati</taxon>
        <taxon>Actinomycetota</taxon>
        <taxon>Actinomycetes</taxon>
        <taxon>Actinomycetales</taxon>
        <taxon>Actinomycetaceae</taxon>
        <taxon>Actinomyces</taxon>
    </lineage>
</organism>
<keyword evidence="4" id="KW-0808">Transferase</keyword>
<dbReference type="EMBL" id="CP159989">
    <property type="protein sequence ID" value="XCP81716.1"/>
    <property type="molecule type" value="Genomic_DNA"/>
</dbReference>
<comment type="cofactor">
    <cofactor evidence="1">
        <name>pyridoxal 5'-phosphate</name>
        <dbReference type="ChEBI" id="CHEBI:597326"/>
    </cofactor>
</comment>
<name>A0AAU8N2U1_9ACTO</name>
<comment type="similarity">
    <text evidence="2">Belongs to the class-I pyridoxal-phosphate-dependent aminotransferase family.</text>
</comment>
<dbReference type="GO" id="GO:0008483">
    <property type="term" value="F:transaminase activity"/>
    <property type="evidence" value="ECO:0007669"/>
    <property type="project" value="UniProtKB-KW"/>
</dbReference>
<dbReference type="Pfam" id="PF00155">
    <property type="entry name" value="Aminotran_1_2"/>
    <property type="match status" value="1"/>
</dbReference>
<keyword evidence="5" id="KW-0663">Pyridoxal phosphate</keyword>
<protein>
    <submittedName>
        <fullName evidence="7">Aminotransferase class I/II-fold pyridoxal phosphate-dependent enzyme</fullName>
    </submittedName>
</protein>
<evidence type="ECO:0000256" key="1">
    <source>
        <dbReference type="ARBA" id="ARBA00001933"/>
    </source>
</evidence>
<keyword evidence="3 7" id="KW-0032">Aminotransferase</keyword>
<dbReference type="Gene3D" id="3.40.640.10">
    <property type="entry name" value="Type I PLP-dependent aspartate aminotransferase-like (Major domain)"/>
    <property type="match status" value="1"/>
</dbReference>
<reference evidence="7" key="1">
    <citation type="submission" date="2024-05" db="EMBL/GenBank/DDBJ databases">
        <title>Draft genome assemblies of 36 bacteria isolated from hibernating arctic ground squirrels.</title>
        <authorList>
            <person name="McKee H."/>
            <person name="Mullen L."/>
            <person name="Drown D.M."/>
            <person name="Duddleston K.N."/>
        </authorList>
    </citation>
    <scope>NUCLEOTIDE SEQUENCE</scope>
    <source>
        <strain evidence="7">AR004</strain>
    </source>
</reference>
<dbReference type="GO" id="GO:0030170">
    <property type="term" value="F:pyridoxal phosphate binding"/>
    <property type="evidence" value="ECO:0007669"/>
    <property type="project" value="InterPro"/>
</dbReference>
<dbReference type="InterPro" id="IPR015421">
    <property type="entry name" value="PyrdxlP-dep_Trfase_major"/>
</dbReference>
<evidence type="ECO:0000259" key="6">
    <source>
        <dbReference type="Pfam" id="PF00155"/>
    </source>
</evidence>
<gene>
    <name evidence="7" type="ORF">ABXS69_06755</name>
</gene>
<dbReference type="InterPro" id="IPR050596">
    <property type="entry name" value="AspAT/PAT-like"/>
</dbReference>
<dbReference type="RefSeq" id="WP_366179972.1">
    <property type="nucleotide sequence ID" value="NZ_CP159989.1"/>
</dbReference>
<accession>A0AAU8N2U1</accession>
<dbReference type="AlphaFoldDB" id="A0AAU8N2U1"/>
<dbReference type="InterPro" id="IPR004839">
    <property type="entry name" value="Aminotransferase_I/II_large"/>
</dbReference>
<feature type="domain" description="Aminotransferase class I/classII large" evidence="6">
    <location>
        <begin position="12"/>
        <end position="70"/>
    </location>
</feature>
<dbReference type="InterPro" id="IPR015424">
    <property type="entry name" value="PyrdxlP-dep_Trfase"/>
</dbReference>
<dbReference type="GO" id="GO:0006520">
    <property type="term" value="P:amino acid metabolic process"/>
    <property type="evidence" value="ECO:0007669"/>
    <property type="project" value="InterPro"/>
</dbReference>
<evidence type="ECO:0000256" key="4">
    <source>
        <dbReference type="ARBA" id="ARBA00022679"/>
    </source>
</evidence>
<evidence type="ECO:0000313" key="7">
    <source>
        <dbReference type="EMBL" id="XCP81716.1"/>
    </source>
</evidence>
<proteinExistence type="inferred from homology"/>
<sequence length="85" mass="8640">MSGPGAPGSLPTLPAPREAIAGFYRERHGAVVDPARVIITNGTSSALLLTTLATVDDGDDVLIAAPSYPCNRELVDADGGYCALG</sequence>
<evidence type="ECO:0000256" key="5">
    <source>
        <dbReference type="ARBA" id="ARBA00022898"/>
    </source>
</evidence>
<dbReference type="SUPFAM" id="SSF53383">
    <property type="entry name" value="PLP-dependent transferases"/>
    <property type="match status" value="1"/>
</dbReference>
<dbReference type="PANTHER" id="PTHR46383:SF2">
    <property type="entry name" value="AMINOTRANSFERASE"/>
    <property type="match status" value="1"/>
</dbReference>